<dbReference type="AlphaFoldDB" id="A0AAN8EUX6"/>
<dbReference type="EMBL" id="WIXE01022567">
    <property type="protein sequence ID" value="KAK5967365.1"/>
    <property type="molecule type" value="Genomic_DNA"/>
</dbReference>
<name>A0AAN8EUX6_TRICO</name>
<proteinExistence type="predicted"/>
<comment type="caution">
    <text evidence="1">The sequence shown here is derived from an EMBL/GenBank/DDBJ whole genome shotgun (WGS) entry which is preliminary data.</text>
</comment>
<dbReference type="Proteomes" id="UP001331761">
    <property type="component" value="Unassembled WGS sequence"/>
</dbReference>
<accession>A0AAN8EUX6</accession>
<protein>
    <submittedName>
        <fullName evidence="1">Uncharacterized protein</fullName>
    </submittedName>
</protein>
<organism evidence="1 2">
    <name type="scientific">Trichostrongylus colubriformis</name>
    <name type="common">Black scour worm</name>
    <dbReference type="NCBI Taxonomy" id="6319"/>
    <lineage>
        <taxon>Eukaryota</taxon>
        <taxon>Metazoa</taxon>
        <taxon>Ecdysozoa</taxon>
        <taxon>Nematoda</taxon>
        <taxon>Chromadorea</taxon>
        <taxon>Rhabditida</taxon>
        <taxon>Rhabditina</taxon>
        <taxon>Rhabditomorpha</taxon>
        <taxon>Strongyloidea</taxon>
        <taxon>Trichostrongylidae</taxon>
        <taxon>Trichostrongylus</taxon>
    </lineage>
</organism>
<sequence length="28" mass="3097">VDLDQGKGHSAKRLSPNMACLIFHLEIC</sequence>
<evidence type="ECO:0000313" key="1">
    <source>
        <dbReference type="EMBL" id="KAK5967365.1"/>
    </source>
</evidence>
<keyword evidence="2" id="KW-1185">Reference proteome</keyword>
<feature type="non-terminal residue" evidence="1">
    <location>
        <position position="1"/>
    </location>
</feature>
<gene>
    <name evidence="1" type="ORF">GCK32_012913</name>
</gene>
<reference evidence="1 2" key="1">
    <citation type="submission" date="2019-10" db="EMBL/GenBank/DDBJ databases">
        <title>Assembly and Annotation for the nematode Trichostrongylus colubriformis.</title>
        <authorList>
            <person name="Martin J."/>
        </authorList>
    </citation>
    <scope>NUCLEOTIDE SEQUENCE [LARGE SCALE GENOMIC DNA]</scope>
    <source>
        <strain evidence="1">G859</strain>
        <tissue evidence="1">Whole worm</tissue>
    </source>
</reference>
<evidence type="ECO:0000313" key="2">
    <source>
        <dbReference type="Proteomes" id="UP001331761"/>
    </source>
</evidence>